<dbReference type="PANTHER" id="PTHR23501">
    <property type="entry name" value="MAJOR FACILITATOR SUPERFAMILY"/>
    <property type="match status" value="1"/>
</dbReference>
<feature type="region of interest" description="Disordered" evidence="7">
    <location>
        <begin position="633"/>
        <end position="686"/>
    </location>
</feature>
<dbReference type="GO" id="GO:0022857">
    <property type="term" value="F:transmembrane transporter activity"/>
    <property type="evidence" value="ECO:0007669"/>
    <property type="project" value="InterPro"/>
</dbReference>
<dbReference type="AlphaFoldDB" id="A0A0B7FMB4"/>
<evidence type="ECO:0000256" key="1">
    <source>
        <dbReference type="ARBA" id="ARBA00004127"/>
    </source>
</evidence>
<comment type="similarity">
    <text evidence="2">Belongs to the major facilitator superfamily.</text>
</comment>
<dbReference type="InterPro" id="IPR011701">
    <property type="entry name" value="MFS"/>
</dbReference>
<dbReference type="CDD" id="cd17502">
    <property type="entry name" value="MFS_Azr1_MDR_like"/>
    <property type="match status" value="1"/>
</dbReference>
<evidence type="ECO:0000256" key="7">
    <source>
        <dbReference type="SAM" id="MobiDB-lite"/>
    </source>
</evidence>
<dbReference type="SUPFAM" id="SSF103473">
    <property type="entry name" value="MFS general substrate transporter"/>
    <property type="match status" value="1"/>
</dbReference>
<evidence type="ECO:0000256" key="5">
    <source>
        <dbReference type="ARBA" id="ARBA00022989"/>
    </source>
</evidence>
<name>A0A0B7FMB4_THACB</name>
<evidence type="ECO:0000313" key="10">
    <source>
        <dbReference type="EMBL" id="CEL58835.1"/>
    </source>
</evidence>
<keyword evidence="5 8" id="KW-1133">Transmembrane helix</keyword>
<evidence type="ECO:0000313" key="11">
    <source>
        <dbReference type="Proteomes" id="UP000059188"/>
    </source>
</evidence>
<dbReference type="PRINTS" id="PR01036">
    <property type="entry name" value="TCRTETB"/>
</dbReference>
<feature type="transmembrane region" description="Helical" evidence="8">
    <location>
        <begin position="530"/>
        <end position="551"/>
    </location>
</feature>
<feature type="transmembrane region" description="Helical" evidence="8">
    <location>
        <begin position="208"/>
        <end position="234"/>
    </location>
</feature>
<gene>
    <name evidence="10" type="ORF">RSOLAG1IB_08864</name>
</gene>
<dbReference type="Gene3D" id="1.20.1250.20">
    <property type="entry name" value="MFS general substrate transporter like domains"/>
    <property type="match status" value="1"/>
</dbReference>
<feature type="transmembrane region" description="Helical" evidence="8">
    <location>
        <begin position="496"/>
        <end position="518"/>
    </location>
</feature>
<accession>A0A0B7FMB4</accession>
<keyword evidence="4 8" id="KW-0812">Transmembrane</keyword>
<feature type="transmembrane region" description="Helical" evidence="8">
    <location>
        <begin position="293"/>
        <end position="313"/>
    </location>
</feature>
<comment type="subcellular location">
    <subcellularLocation>
        <location evidence="1">Endomembrane system</location>
        <topology evidence="1">Multi-pass membrane protein</topology>
    </subcellularLocation>
</comment>
<feature type="compositionally biased region" description="Basic and acidic residues" evidence="7">
    <location>
        <begin position="662"/>
        <end position="678"/>
    </location>
</feature>
<feature type="transmembrane region" description="Helical" evidence="8">
    <location>
        <begin position="468"/>
        <end position="484"/>
    </location>
</feature>
<organism evidence="10 11">
    <name type="scientific">Thanatephorus cucumeris (strain AG1-IB / isolate 7/3/14)</name>
    <name type="common">Lettuce bottom rot fungus</name>
    <name type="synonym">Rhizoctonia solani</name>
    <dbReference type="NCBI Taxonomy" id="1108050"/>
    <lineage>
        <taxon>Eukaryota</taxon>
        <taxon>Fungi</taxon>
        <taxon>Dikarya</taxon>
        <taxon>Basidiomycota</taxon>
        <taxon>Agaricomycotina</taxon>
        <taxon>Agaricomycetes</taxon>
        <taxon>Cantharellales</taxon>
        <taxon>Ceratobasidiaceae</taxon>
        <taxon>Rhizoctonia</taxon>
        <taxon>Rhizoctonia solani AG-1</taxon>
    </lineage>
</organism>
<dbReference type="PROSITE" id="PS50850">
    <property type="entry name" value="MFS"/>
    <property type="match status" value="1"/>
</dbReference>
<sequence>MTAIQAFARASHIAKHRVPKLPATKRRTLDIHVGGDRVANDDQSAESRHPYLLVPEKCLAIYSPTLPTRSRTHMASNQTPAGNPVENGTRNSATDVDTDEVTIANNMATSGDVEQVQPKKGKPGEAWKGGEVHKIPHNNLKLVFPGLMLTVFLAAMDQTIVSTALPAMISDLGGSSGYSWIGTAYLLTSACLSPLYGKLSDLVGRKPVLFAAIAVFLVGSALCGAAQNFAWLAICRGVQGIGGGGIIQMVMITIGDIVTLEERGKYTGAIGATWGIASVVGPLVGGAFADKVSWRWCFWVNLPTGGLAVLALLRLRLNPTPKKPFSHYVAEFDFLGLFLIMSGVVLLLVGFNSGESNWNSAKTIALIVVGGALLIAGSINEILTPRSPIIPPRLFKTRTTAMLLISVFIHAMAFFSATYYIPLYFQILGASAILAGIKMFPFSLGGAIVAIVSGLVVARMRKYRPTMWFSWPIMTLGFGLLIMFDEKTSIAKQEIFLAIAALGVGSLFQTPLIGLHAAMPIKDMATATAAFGLIRTLGGTIGISIGGAIYASEVKRRLANVPGFSAADLSQGGLETNVHQLKYIQPEELRQEVLHAFTRSLSTIWIVMTPFLFVGTVCVLFIRSYTLVRQVERGQKEGSNAEPKTDEPSEAQPESPASAQSRDIEKAIPEEERKEEVSKGNSTSQS</sequence>
<evidence type="ECO:0000256" key="3">
    <source>
        <dbReference type="ARBA" id="ARBA00022448"/>
    </source>
</evidence>
<keyword evidence="11" id="KW-1185">Reference proteome</keyword>
<feature type="transmembrane region" description="Helical" evidence="8">
    <location>
        <begin position="427"/>
        <end position="456"/>
    </location>
</feature>
<dbReference type="Gene3D" id="1.20.1720.10">
    <property type="entry name" value="Multidrug resistance protein D"/>
    <property type="match status" value="1"/>
</dbReference>
<feature type="transmembrane region" description="Helical" evidence="8">
    <location>
        <begin position="142"/>
        <end position="165"/>
    </location>
</feature>
<dbReference type="FunFam" id="1.20.1720.10:FF:000013">
    <property type="entry name" value="Related to multidrug resistance proteins"/>
    <property type="match status" value="1"/>
</dbReference>
<dbReference type="PANTHER" id="PTHR23501:SF102">
    <property type="entry name" value="DRUG TRANSPORTER, PUTATIVE (AFU_ORTHOLOGUE AFUA_3G08530)-RELATED"/>
    <property type="match status" value="1"/>
</dbReference>
<dbReference type="OrthoDB" id="10021397at2759"/>
<evidence type="ECO:0000259" key="9">
    <source>
        <dbReference type="PROSITE" id="PS50850"/>
    </source>
</evidence>
<feature type="transmembrane region" description="Helical" evidence="8">
    <location>
        <begin position="266"/>
        <end position="287"/>
    </location>
</feature>
<feature type="transmembrane region" description="Helical" evidence="8">
    <location>
        <begin position="401"/>
        <end position="421"/>
    </location>
</feature>
<evidence type="ECO:0000256" key="8">
    <source>
        <dbReference type="SAM" id="Phobius"/>
    </source>
</evidence>
<evidence type="ECO:0000256" key="2">
    <source>
        <dbReference type="ARBA" id="ARBA00008335"/>
    </source>
</evidence>
<reference evidence="10 11" key="1">
    <citation type="submission" date="2014-11" db="EMBL/GenBank/DDBJ databases">
        <authorList>
            <person name="Wibberg Daniel"/>
        </authorList>
    </citation>
    <scope>NUCLEOTIDE SEQUENCE [LARGE SCALE GENOMIC DNA]</scope>
    <source>
        <strain evidence="10">Rhizoctonia solani AG1-IB 7/3/14</strain>
    </source>
</reference>
<dbReference type="InterPro" id="IPR036259">
    <property type="entry name" value="MFS_trans_sf"/>
</dbReference>
<dbReference type="Pfam" id="PF07690">
    <property type="entry name" value="MFS_1"/>
    <property type="match status" value="1"/>
</dbReference>
<keyword evidence="6 8" id="KW-0472">Membrane</keyword>
<dbReference type="Proteomes" id="UP000059188">
    <property type="component" value="Unassembled WGS sequence"/>
</dbReference>
<dbReference type="STRING" id="1108050.A0A0B7FMB4"/>
<feature type="transmembrane region" description="Helical" evidence="8">
    <location>
        <begin position="604"/>
        <end position="626"/>
    </location>
</feature>
<dbReference type="InterPro" id="IPR020846">
    <property type="entry name" value="MFS_dom"/>
</dbReference>
<feature type="transmembrane region" description="Helical" evidence="8">
    <location>
        <begin position="177"/>
        <end position="196"/>
    </location>
</feature>
<feature type="transmembrane region" description="Helical" evidence="8">
    <location>
        <begin position="363"/>
        <end position="380"/>
    </location>
</feature>
<feature type="transmembrane region" description="Helical" evidence="8">
    <location>
        <begin position="240"/>
        <end position="259"/>
    </location>
</feature>
<proteinExistence type="inferred from homology"/>
<dbReference type="GO" id="GO:0012505">
    <property type="term" value="C:endomembrane system"/>
    <property type="evidence" value="ECO:0007669"/>
    <property type="project" value="UniProtKB-SubCell"/>
</dbReference>
<feature type="domain" description="Major facilitator superfamily (MFS) profile" evidence="9">
    <location>
        <begin position="143"/>
        <end position="627"/>
    </location>
</feature>
<feature type="transmembrane region" description="Helical" evidence="8">
    <location>
        <begin position="334"/>
        <end position="351"/>
    </location>
</feature>
<evidence type="ECO:0000256" key="6">
    <source>
        <dbReference type="ARBA" id="ARBA00023136"/>
    </source>
</evidence>
<dbReference type="GO" id="GO:0005886">
    <property type="term" value="C:plasma membrane"/>
    <property type="evidence" value="ECO:0007669"/>
    <property type="project" value="TreeGrafter"/>
</dbReference>
<dbReference type="EMBL" id="LN679134">
    <property type="protein sequence ID" value="CEL58835.1"/>
    <property type="molecule type" value="Genomic_DNA"/>
</dbReference>
<protein>
    <recommendedName>
        <fullName evidence="9">Major facilitator superfamily (MFS) profile domain-containing protein</fullName>
    </recommendedName>
</protein>
<evidence type="ECO:0000256" key="4">
    <source>
        <dbReference type="ARBA" id="ARBA00022692"/>
    </source>
</evidence>
<feature type="region of interest" description="Disordered" evidence="7">
    <location>
        <begin position="69"/>
        <end position="93"/>
    </location>
</feature>
<keyword evidence="3" id="KW-0813">Transport</keyword>